<feature type="disulfide bond" evidence="12">
    <location>
        <begin position="152"/>
        <end position="164"/>
    </location>
</feature>
<evidence type="ECO:0000256" key="12">
    <source>
        <dbReference type="PROSITE-ProRule" id="PRU00124"/>
    </source>
</evidence>
<dbReference type="InterPro" id="IPR051221">
    <property type="entry name" value="LDLR-related"/>
</dbReference>
<evidence type="ECO:0000256" key="13">
    <source>
        <dbReference type="PROSITE-ProRule" id="PRU00461"/>
    </source>
</evidence>
<evidence type="ECO:0000256" key="3">
    <source>
        <dbReference type="ARBA" id="ARBA00022692"/>
    </source>
</evidence>
<dbReference type="GO" id="GO:0005509">
    <property type="term" value="F:calcium ion binding"/>
    <property type="evidence" value="ECO:0007669"/>
    <property type="project" value="InterPro"/>
</dbReference>
<dbReference type="CDD" id="cd00054">
    <property type="entry name" value="EGF_CA"/>
    <property type="match status" value="1"/>
</dbReference>
<dbReference type="Pfam" id="PF00058">
    <property type="entry name" value="Ldl_recept_b"/>
    <property type="match status" value="3"/>
</dbReference>
<feature type="disulfide bond" evidence="12">
    <location>
        <begin position="49"/>
        <end position="64"/>
    </location>
</feature>
<feature type="disulfide bond" evidence="12">
    <location>
        <begin position="171"/>
        <end position="186"/>
    </location>
</feature>
<feature type="disulfide bond" evidence="12">
    <location>
        <begin position="235"/>
        <end position="247"/>
    </location>
</feature>
<feature type="repeat" description="LDL-receptor class B" evidence="13">
    <location>
        <begin position="579"/>
        <end position="622"/>
    </location>
</feature>
<sequence>MRLGDLFAIALCCGLLVLSRIPGSRADAHCGSSQFTCHNGRCIPSSWKCDEDDDCGDNSDETDCPVRTCSDSEFTCDDSKCIPSRWQCDGDSDCADGSDEKADICNQRTCRSDHFSCEENGGGICIPRTWVCDRDADCENGRDEQECDQLTCDPTEHTCDNGKCITVRWVCDQDDDCGDNSDEKNCPTPTCSSNEFMCQNNSYCIPQRWKCDGDFDCLDFTDEKDCPSVPPGTECSSREFTCGNRDCVHISWRCDGDEDCADGSDEIDCVRQCSEDQFRCDNGNCIDGTRQCDGKRDCEDGSDERHDCPEIIRCDLTREFECINRNTGVLEQCIPFSKVCDRNDDCADGSDEPGTWTNVQCNVDECKVDNGSCSQGCVDTPHSYYCTCDNGFELQDDKRTCKDKDECADFGTCSQLCENTHGGYKCECVEGYTLDPRHGFCKAEGEELKLIFANRRDLRMIDLATNEYTELVGDLRSAIATDVDVPSKRVYWTDVAREEIYSAPIEADSNGERSKVRLVSEGIHTPDGVAVDWIHHKMYWTDTGTNTISVSQLDGNLRKTLFATDLDEPRALALDPTEGFMYWSDWGQPAKIERAGMNGFFREPLVQTGIEWPNGLTLDILGKRIYWVDAKLHTISSVTTTGADRRQIIQDETLLAHPFSITVFEDTLFYTDWQSESIHSLNKFTGEDHKVIGSNLYSPMDITVYHSKRQLPGTDYCENNQYCSDLRLPAPQINEHSAKFSCLCEDGRELMEDRRTCTGRTAIPMPTDGTPSGRTGGDMQPGHIAAIVIAVLVALVVLVALIGFFAWRFFRSTNMKSMNFDNPVYRKTTEDQFSLQKHAQPTGHSYPSITALSTVEDS</sequence>
<evidence type="ECO:0000256" key="2">
    <source>
        <dbReference type="ARBA" id="ARBA00022583"/>
    </source>
</evidence>
<name>F2YS28_BRALA</name>
<dbReference type="InterPro" id="IPR011042">
    <property type="entry name" value="6-blade_b-propeller_TolB-like"/>
</dbReference>
<feature type="disulfide bond" evidence="12">
    <location>
        <begin position="254"/>
        <end position="269"/>
    </location>
</feature>
<dbReference type="SMART" id="SM00179">
    <property type="entry name" value="EGF_CA"/>
    <property type="match status" value="2"/>
</dbReference>
<evidence type="ECO:0000256" key="1">
    <source>
        <dbReference type="ARBA" id="ARBA00022536"/>
    </source>
</evidence>
<dbReference type="InterPro" id="IPR049883">
    <property type="entry name" value="NOTCH1_EGF-like"/>
</dbReference>
<evidence type="ECO:0000256" key="14">
    <source>
        <dbReference type="SAM" id="Phobius"/>
    </source>
</evidence>
<keyword evidence="4 15" id="KW-0732">Signal</keyword>
<dbReference type="PROSITE" id="PS50068">
    <property type="entry name" value="LDLRA_2"/>
    <property type="match status" value="8"/>
</dbReference>
<feature type="repeat" description="LDL-receptor class B" evidence="13">
    <location>
        <begin position="536"/>
        <end position="578"/>
    </location>
</feature>
<dbReference type="AlphaFoldDB" id="F2YS28"/>
<dbReference type="GO" id="GO:0043235">
    <property type="term" value="C:receptor complex"/>
    <property type="evidence" value="ECO:0007669"/>
    <property type="project" value="TreeGrafter"/>
</dbReference>
<feature type="disulfide bond" evidence="12">
    <location>
        <begin position="280"/>
        <end position="298"/>
    </location>
</feature>
<dbReference type="SUPFAM" id="SSF63825">
    <property type="entry name" value="YWTD domain"/>
    <property type="match status" value="1"/>
</dbReference>
<feature type="disulfide bond" evidence="12">
    <location>
        <begin position="30"/>
        <end position="42"/>
    </location>
</feature>
<dbReference type="FunFam" id="4.10.400.10:FF:000011">
    <property type="entry name" value="Low-density lipoprotein receptor-related protein 1"/>
    <property type="match status" value="1"/>
</dbReference>
<evidence type="ECO:0000256" key="6">
    <source>
        <dbReference type="ARBA" id="ARBA00022989"/>
    </source>
</evidence>
<feature type="domain" description="EGF-like" evidence="16">
    <location>
        <begin position="386"/>
        <end position="401"/>
    </location>
</feature>
<dbReference type="Gene3D" id="2.120.10.30">
    <property type="entry name" value="TolB, C-terminal domain"/>
    <property type="match status" value="1"/>
</dbReference>
<evidence type="ECO:0000256" key="11">
    <source>
        <dbReference type="ARBA" id="ARBA00046288"/>
    </source>
</evidence>
<feature type="disulfide bond" evidence="12">
    <location>
        <begin position="242"/>
        <end position="260"/>
    </location>
</feature>
<feature type="domain" description="EGF-like" evidence="16">
    <location>
        <begin position="426"/>
        <end position="441"/>
    </location>
</feature>
<dbReference type="InterPro" id="IPR000033">
    <property type="entry name" value="LDLR_classB_rpt"/>
</dbReference>
<keyword evidence="8 12" id="KW-1015">Disulfide bond</keyword>
<dbReference type="SMART" id="SM00192">
    <property type="entry name" value="LDLa"/>
    <property type="match status" value="8"/>
</dbReference>
<dbReference type="PANTHER" id="PTHR22722">
    <property type="entry name" value="LOW-DENSITY LIPOPROTEIN RECEPTOR-RELATED PROTEIN 2-RELATED"/>
    <property type="match status" value="1"/>
</dbReference>
<feature type="disulfide bond" evidence="12">
    <location>
        <begin position="37"/>
        <end position="55"/>
    </location>
</feature>
<dbReference type="InterPro" id="IPR023415">
    <property type="entry name" value="LDLR_class-A_CS"/>
</dbReference>
<dbReference type="PRINTS" id="PR00261">
    <property type="entry name" value="LDLRECEPTOR"/>
</dbReference>
<accession>F2YS28</accession>
<organism evidence="17">
    <name type="scientific">Branchiostoma lanceolatum</name>
    <name type="common">Common lancelet</name>
    <name type="synonym">Amphioxus lanceolatum</name>
    <dbReference type="NCBI Taxonomy" id="7740"/>
    <lineage>
        <taxon>Eukaryota</taxon>
        <taxon>Metazoa</taxon>
        <taxon>Chordata</taxon>
        <taxon>Cephalochordata</taxon>
        <taxon>Leptocardii</taxon>
        <taxon>Amphioxiformes</taxon>
        <taxon>Branchiostomatidae</taxon>
        <taxon>Branchiostoma</taxon>
    </lineage>
</organism>
<dbReference type="SUPFAM" id="SSF57196">
    <property type="entry name" value="EGF/Laminin"/>
    <property type="match status" value="1"/>
</dbReference>
<evidence type="ECO:0000256" key="15">
    <source>
        <dbReference type="SAM" id="SignalP"/>
    </source>
</evidence>
<feature type="signal peptide" evidence="15">
    <location>
        <begin position="1"/>
        <end position="26"/>
    </location>
</feature>
<keyword evidence="6 14" id="KW-1133">Transmembrane helix</keyword>
<dbReference type="FunFam" id="4.10.400.10:FF:000004">
    <property type="entry name" value="Low-density lipoprotein receptor-related protein 1"/>
    <property type="match status" value="1"/>
</dbReference>
<dbReference type="PROSITE" id="PS51120">
    <property type="entry name" value="LDLRB"/>
    <property type="match status" value="4"/>
</dbReference>
<dbReference type="InterPro" id="IPR018097">
    <property type="entry name" value="EGF_Ca-bd_CS"/>
</dbReference>
<dbReference type="PANTHER" id="PTHR22722:SF15">
    <property type="entry name" value="LOW-DENSITY LIPOPROTEIN RECEPTOR-RELATED"/>
    <property type="match status" value="1"/>
</dbReference>
<dbReference type="GO" id="GO:0005886">
    <property type="term" value="C:plasma membrane"/>
    <property type="evidence" value="ECO:0007669"/>
    <property type="project" value="TreeGrafter"/>
</dbReference>
<dbReference type="FunFam" id="2.120.10.30:FF:000241">
    <property type="entry name" value="Low-density lipoprotein receptor-related protein 6"/>
    <property type="match status" value="1"/>
</dbReference>
<proteinExistence type="evidence at transcript level"/>
<dbReference type="Pfam" id="PF00057">
    <property type="entry name" value="Ldl_recept_a"/>
    <property type="match status" value="8"/>
</dbReference>
<dbReference type="Gene3D" id="2.10.25.10">
    <property type="entry name" value="Laminin"/>
    <property type="match status" value="3"/>
</dbReference>
<evidence type="ECO:0000256" key="9">
    <source>
        <dbReference type="ARBA" id="ARBA00023170"/>
    </source>
</evidence>
<keyword evidence="2" id="KW-0254">Endocytosis</keyword>
<reference evidence="17" key="1">
    <citation type="submission" date="2011-02" db="EMBL/GenBank/DDBJ databases">
        <authorList>
            <person name="Wang H.-L."/>
            <person name="Wang P.-F."/>
            <person name="Jin P."/>
            <person name="Ma F."/>
            <person name="Hou L."/>
        </authorList>
    </citation>
    <scope>NUCLEOTIDE SEQUENCE</scope>
</reference>
<dbReference type="CDD" id="cd00112">
    <property type="entry name" value="LDLa"/>
    <property type="match status" value="8"/>
</dbReference>
<feature type="disulfide bond" evidence="12">
    <location>
        <begin position="132"/>
        <end position="147"/>
    </location>
</feature>
<keyword evidence="10" id="KW-0325">Glycoprotein</keyword>
<evidence type="ECO:0000256" key="10">
    <source>
        <dbReference type="ARBA" id="ARBA00023180"/>
    </source>
</evidence>
<dbReference type="PROSITE" id="PS01187">
    <property type="entry name" value="EGF_CA"/>
    <property type="match status" value="1"/>
</dbReference>
<keyword evidence="17" id="KW-0449">Lipoprotein</keyword>
<feature type="disulfide bond" evidence="12">
    <location>
        <begin position="211"/>
        <end position="226"/>
    </location>
</feature>
<dbReference type="GO" id="GO:0043226">
    <property type="term" value="C:organelle"/>
    <property type="evidence" value="ECO:0007669"/>
    <property type="project" value="UniProtKB-ARBA"/>
</dbReference>
<evidence type="ECO:0000256" key="7">
    <source>
        <dbReference type="ARBA" id="ARBA00023136"/>
    </source>
</evidence>
<dbReference type="InterPro" id="IPR009030">
    <property type="entry name" value="Growth_fac_rcpt_cys_sf"/>
</dbReference>
<evidence type="ECO:0000313" key="17">
    <source>
        <dbReference type="EMBL" id="AEA72687.1"/>
    </source>
</evidence>
<dbReference type="EMBL" id="JF433375">
    <property type="protein sequence ID" value="AEA72687.1"/>
    <property type="molecule type" value="mRNA"/>
</dbReference>
<feature type="repeat" description="LDL-receptor class B" evidence="13">
    <location>
        <begin position="488"/>
        <end position="535"/>
    </location>
</feature>
<dbReference type="Pfam" id="PF07645">
    <property type="entry name" value="EGF_CA"/>
    <property type="match status" value="1"/>
</dbReference>
<evidence type="ECO:0000259" key="16">
    <source>
        <dbReference type="PROSITE" id="PS01186"/>
    </source>
</evidence>
<feature type="repeat" description="LDL-receptor class B" evidence="13">
    <location>
        <begin position="623"/>
        <end position="667"/>
    </location>
</feature>
<dbReference type="PROSITE" id="PS00010">
    <property type="entry name" value="ASX_HYDROXYL"/>
    <property type="match status" value="2"/>
</dbReference>
<dbReference type="PROSITE" id="PS01209">
    <property type="entry name" value="LDLRA_1"/>
    <property type="match status" value="3"/>
</dbReference>
<keyword evidence="7 14" id="KW-0472">Membrane</keyword>
<dbReference type="SUPFAM" id="SSF57424">
    <property type="entry name" value="LDL receptor-like module"/>
    <property type="match status" value="7"/>
</dbReference>
<dbReference type="InterPro" id="IPR002172">
    <property type="entry name" value="LDrepeatLR_classA_rpt"/>
</dbReference>
<dbReference type="Pfam" id="PF14670">
    <property type="entry name" value="FXa_inhibition"/>
    <property type="match status" value="1"/>
</dbReference>
<feature type="disulfide bond" evidence="12">
    <location>
        <begin position="159"/>
        <end position="177"/>
    </location>
</feature>
<dbReference type="InterPro" id="IPR000152">
    <property type="entry name" value="EGF-type_Asp/Asn_hydroxyl_site"/>
</dbReference>
<protein>
    <submittedName>
        <fullName evidence="17">Very low-density lipoprotein receptor-like protein</fullName>
    </submittedName>
</protein>
<dbReference type="InterPro" id="IPR036055">
    <property type="entry name" value="LDL_receptor-like_sf"/>
</dbReference>
<comment type="subcellular location">
    <subcellularLocation>
        <location evidence="11">Endomembrane system</location>
        <topology evidence="11">Single-pass type I membrane protein</topology>
    </subcellularLocation>
</comment>
<dbReference type="SUPFAM" id="SSF57184">
    <property type="entry name" value="Growth factor receptor domain"/>
    <property type="match status" value="1"/>
</dbReference>
<dbReference type="SMART" id="SM00181">
    <property type="entry name" value="EGF"/>
    <property type="match status" value="4"/>
</dbReference>
<dbReference type="PROSITE" id="PS01186">
    <property type="entry name" value="EGF_2"/>
    <property type="match status" value="2"/>
</dbReference>
<feature type="disulfide bond" evidence="12">
    <location>
        <begin position="76"/>
        <end position="94"/>
    </location>
</feature>
<comment type="caution">
    <text evidence="12">Lacks conserved residue(s) required for the propagation of feature annotation.</text>
</comment>
<dbReference type="FunFam" id="2.10.25.10:FF:000009">
    <property type="entry name" value="Low-density lipoprotein receptor isoform 1"/>
    <property type="match status" value="1"/>
</dbReference>
<feature type="chain" id="PRO_5003289958" evidence="15">
    <location>
        <begin position="27"/>
        <end position="858"/>
    </location>
</feature>
<feature type="disulfide bond" evidence="12">
    <location>
        <begin position="273"/>
        <end position="285"/>
    </location>
</feature>
<evidence type="ECO:0000256" key="8">
    <source>
        <dbReference type="ARBA" id="ARBA00023157"/>
    </source>
</evidence>
<keyword evidence="1" id="KW-0245">EGF-like domain</keyword>
<dbReference type="Gene3D" id="4.10.400.10">
    <property type="entry name" value="Low-density Lipoprotein Receptor"/>
    <property type="match status" value="8"/>
</dbReference>
<dbReference type="InterPro" id="IPR001881">
    <property type="entry name" value="EGF-like_Ca-bd_dom"/>
</dbReference>
<keyword evidence="5" id="KW-0677">Repeat</keyword>
<keyword evidence="9 17" id="KW-0675">Receptor</keyword>
<dbReference type="SMART" id="SM00135">
    <property type="entry name" value="LY"/>
    <property type="match status" value="5"/>
</dbReference>
<keyword evidence="3 14" id="KW-0812">Transmembrane</keyword>
<feature type="transmembrane region" description="Helical" evidence="14">
    <location>
        <begin position="784"/>
        <end position="810"/>
    </location>
</feature>
<dbReference type="GO" id="GO:0006897">
    <property type="term" value="P:endocytosis"/>
    <property type="evidence" value="ECO:0007669"/>
    <property type="project" value="UniProtKB-KW"/>
</dbReference>
<feature type="disulfide bond" evidence="12">
    <location>
        <begin position="69"/>
        <end position="81"/>
    </location>
</feature>
<evidence type="ECO:0000256" key="5">
    <source>
        <dbReference type="ARBA" id="ARBA00022737"/>
    </source>
</evidence>
<dbReference type="InterPro" id="IPR000742">
    <property type="entry name" value="EGF"/>
</dbReference>
<evidence type="ECO:0000256" key="4">
    <source>
        <dbReference type="ARBA" id="ARBA00022729"/>
    </source>
</evidence>